<accession>A0A1J0AB14</accession>
<dbReference type="EMBL" id="CP017675">
    <property type="protein sequence ID" value="APB33128.1"/>
    <property type="molecule type" value="Genomic_DNA"/>
</dbReference>
<dbReference type="Proteomes" id="UP000180235">
    <property type="component" value="Chromosome"/>
</dbReference>
<name>A0A1J0AB14_9CYAN</name>
<organism evidence="1 2">
    <name type="scientific">Gloeomargarita lithophora Alchichica-D10</name>
    <dbReference type="NCBI Taxonomy" id="1188229"/>
    <lineage>
        <taxon>Bacteria</taxon>
        <taxon>Bacillati</taxon>
        <taxon>Cyanobacteriota</taxon>
        <taxon>Cyanophyceae</taxon>
        <taxon>Gloeomargaritales</taxon>
        <taxon>Gloeomargaritaceae</taxon>
        <taxon>Gloeomargarita</taxon>
    </lineage>
</organism>
<dbReference type="InterPro" id="IPR025354">
    <property type="entry name" value="DUF4258"/>
</dbReference>
<dbReference type="KEGG" id="glt:GlitD10_0813"/>
<evidence type="ECO:0000313" key="2">
    <source>
        <dbReference type="Proteomes" id="UP000180235"/>
    </source>
</evidence>
<dbReference type="OrthoDB" id="9791640at2"/>
<dbReference type="Pfam" id="PF14076">
    <property type="entry name" value="DUF4258"/>
    <property type="match status" value="1"/>
</dbReference>
<reference evidence="1 2" key="1">
    <citation type="submission" date="2016-10" db="EMBL/GenBank/DDBJ databases">
        <title>Description of Gloeomargarita lithophora gen. nov., sp. nov., a thylakoid-bearing basal-branching cyanobacterium with intracellular carbonates, and proposal for Gloeomargaritales ord. nov.</title>
        <authorList>
            <person name="Moreira D."/>
            <person name="Tavera R."/>
            <person name="Benzerara K."/>
            <person name="Skouri-Panet F."/>
            <person name="Couradeau E."/>
            <person name="Gerard E."/>
            <person name="Loussert C."/>
            <person name="Novelo E."/>
            <person name="Zivanovic Y."/>
            <person name="Lopez-Garcia P."/>
        </authorList>
    </citation>
    <scope>NUCLEOTIDE SEQUENCE [LARGE SCALE GENOMIC DNA]</scope>
    <source>
        <strain evidence="1 2">D10</strain>
    </source>
</reference>
<evidence type="ECO:0008006" key="3">
    <source>
        <dbReference type="Google" id="ProtNLM"/>
    </source>
</evidence>
<protein>
    <recommendedName>
        <fullName evidence="3">DUF4258 domain-containing protein</fullName>
    </recommendedName>
</protein>
<dbReference type="AlphaFoldDB" id="A0A1J0AB14"/>
<dbReference type="STRING" id="1188229.GlitD10_0813"/>
<sequence length="105" mass="12039">MADDILQRVRAAADKRLLFLPHTIRQMSRPDRMVATTEVEVVITTGEVIEDYPEDARGHSCLILGFGQDDRAIHVVCAPKDEYLAIITAYLPNPDQWTSDFRRRR</sequence>
<proteinExistence type="predicted"/>
<evidence type="ECO:0000313" key="1">
    <source>
        <dbReference type="EMBL" id="APB33128.1"/>
    </source>
</evidence>
<gene>
    <name evidence="1" type="ORF">GlitD10_0813</name>
</gene>
<keyword evidence="2" id="KW-1185">Reference proteome</keyword>